<name>A0A8J3NAN0_9CHLR</name>
<keyword evidence="1" id="KW-0677">Repeat</keyword>
<evidence type="ECO:0000256" key="1">
    <source>
        <dbReference type="PROSITE-ProRule" id="PRU01251"/>
    </source>
</evidence>
<sequence length="273" mass="30277">MNAEEVFQGIRFFIQSSDRDIRQVAALSLCHYKYEDVEDIGTAIRAISSVLQGANSDGSSEADKWRLNEAMRMLRERQETEFKTESEEEIPVVDTQTTAKGDEENQVYSVQGRQELAQSKNDGALLTQQARKVLRLAQEEAQRFQHNYIGTEHLLLGLLDEPGGGAGKLLNELGVEPEKVRSALEFIIGRGDRIVLGEVGLTPRVKKVVELASDEARRLNHQSLSTEHLLLGLVAEGEGIAAGVLESLGINLEQVRRKAITRLSQNGVDRSED</sequence>
<dbReference type="SUPFAM" id="SSF81923">
    <property type="entry name" value="Double Clp-N motif"/>
    <property type="match status" value="1"/>
</dbReference>
<evidence type="ECO:0000259" key="2">
    <source>
        <dbReference type="PROSITE" id="PS51903"/>
    </source>
</evidence>
<dbReference type="InterPro" id="IPR004176">
    <property type="entry name" value="Clp_R_N"/>
</dbReference>
<dbReference type="InterPro" id="IPR044217">
    <property type="entry name" value="CLPT1/2"/>
</dbReference>
<keyword evidence="4" id="KW-1185">Reference proteome</keyword>
<dbReference type="EMBL" id="BNJK01000002">
    <property type="protein sequence ID" value="GHP00548.1"/>
    <property type="molecule type" value="Genomic_DNA"/>
</dbReference>
<protein>
    <recommendedName>
        <fullName evidence="2">Clp R domain-containing protein</fullName>
    </recommendedName>
</protein>
<gene>
    <name evidence="3" type="ORF">KSF_105950</name>
</gene>
<reference evidence="3" key="1">
    <citation type="submission" date="2020-10" db="EMBL/GenBank/DDBJ databases">
        <title>Taxonomic study of unclassified bacteria belonging to the class Ktedonobacteria.</title>
        <authorList>
            <person name="Yabe S."/>
            <person name="Wang C.M."/>
            <person name="Zheng Y."/>
            <person name="Sakai Y."/>
            <person name="Cavaletti L."/>
            <person name="Monciardini P."/>
            <person name="Donadio S."/>
        </authorList>
    </citation>
    <scope>NUCLEOTIDE SEQUENCE</scope>
    <source>
        <strain evidence="3">ID150040</strain>
    </source>
</reference>
<evidence type="ECO:0000313" key="4">
    <source>
        <dbReference type="Proteomes" id="UP000597444"/>
    </source>
</evidence>
<dbReference type="Proteomes" id="UP000597444">
    <property type="component" value="Unassembled WGS sequence"/>
</dbReference>
<dbReference type="AlphaFoldDB" id="A0A8J3NAN0"/>
<dbReference type="PANTHER" id="PTHR47016:SF5">
    <property type="entry name" value="CLP DOMAIN SUPERFAMILY PROTEIN"/>
    <property type="match status" value="1"/>
</dbReference>
<dbReference type="PANTHER" id="PTHR47016">
    <property type="entry name" value="ATP-DEPENDENT CLP PROTEASE ATP-BINDING SUBUNIT CLPT1, CHLOROPLASTIC"/>
    <property type="match status" value="1"/>
</dbReference>
<dbReference type="InterPro" id="IPR036628">
    <property type="entry name" value="Clp_N_dom_sf"/>
</dbReference>
<feature type="domain" description="Clp R" evidence="2">
    <location>
        <begin position="120"/>
        <end position="266"/>
    </location>
</feature>
<dbReference type="PROSITE" id="PS51903">
    <property type="entry name" value="CLP_R"/>
    <property type="match status" value="1"/>
</dbReference>
<dbReference type="Pfam" id="PF02861">
    <property type="entry name" value="Clp_N"/>
    <property type="match status" value="1"/>
</dbReference>
<dbReference type="Gene3D" id="1.10.1780.10">
    <property type="entry name" value="Clp, N-terminal domain"/>
    <property type="match status" value="1"/>
</dbReference>
<accession>A0A8J3NAN0</accession>
<proteinExistence type="predicted"/>
<organism evidence="3 4">
    <name type="scientific">Reticulibacter mediterranei</name>
    <dbReference type="NCBI Taxonomy" id="2778369"/>
    <lineage>
        <taxon>Bacteria</taxon>
        <taxon>Bacillati</taxon>
        <taxon>Chloroflexota</taxon>
        <taxon>Ktedonobacteria</taxon>
        <taxon>Ktedonobacterales</taxon>
        <taxon>Reticulibacteraceae</taxon>
        <taxon>Reticulibacter</taxon>
    </lineage>
</organism>
<evidence type="ECO:0000313" key="3">
    <source>
        <dbReference type="EMBL" id="GHP00548.1"/>
    </source>
</evidence>
<comment type="caution">
    <text evidence="3">The sequence shown here is derived from an EMBL/GenBank/DDBJ whole genome shotgun (WGS) entry which is preliminary data.</text>
</comment>